<keyword evidence="2" id="KW-1185">Reference proteome</keyword>
<organism evidence="1 2">
    <name type="scientific">Yersinia kristensenii</name>
    <dbReference type="NCBI Taxonomy" id="28152"/>
    <lineage>
        <taxon>Bacteria</taxon>
        <taxon>Pseudomonadati</taxon>
        <taxon>Pseudomonadota</taxon>
        <taxon>Gammaproteobacteria</taxon>
        <taxon>Enterobacterales</taxon>
        <taxon>Yersiniaceae</taxon>
        <taxon>Yersinia</taxon>
    </lineage>
</organism>
<dbReference type="Proteomes" id="UP000195840">
    <property type="component" value="Unassembled WGS sequence"/>
</dbReference>
<accession>A0AB73NSD8</accession>
<proteinExistence type="predicted"/>
<name>A0AB73NSD8_YERKR</name>
<evidence type="ECO:0000313" key="2">
    <source>
        <dbReference type="Proteomes" id="UP000195840"/>
    </source>
</evidence>
<dbReference type="EMBL" id="NHOG01000019">
    <property type="protein sequence ID" value="OVZ78854.1"/>
    <property type="molecule type" value="Genomic_DNA"/>
</dbReference>
<protein>
    <submittedName>
        <fullName evidence="1">Uncharacterized protein</fullName>
    </submittedName>
</protein>
<gene>
    <name evidence="1" type="ORF">CBW52_17215</name>
</gene>
<reference evidence="1 2" key="1">
    <citation type="submission" date="2017-05" db="EMBL/GenBank/DDBJ databases">
        <title>Whole genome sequencing of Yersinia kristensenii.</title>
        <authorList>
            <person name="Campioni F."/>
        </authorList>
    </citation>
    <scope>NUCLEOTIDE SEQUENCE [LARGE SCALE GENOMIC DNA]</scope>
    <source>
        <strain evidence="1 2">CFSAN060538</strain>
    </source>
</reference>
<comment type="caution">
    <text evidence="1">The sequence shown here is derived from an EMBL/GenBank/DDBJ whole genome shotgun (WGS) entry which is preliminary data.</text>
</comment>
<evidence type="ECO:0000313" key="1">
    <source>
        <dbReference type="EMBL" id="OVZ78854.1"/>
    </source>
</evidence>
<sequence>MGDGFGDQVRLLEYWSLFRLIIVQLSLNPSSLNRAGGQAGPPTAAACAKYHCYSQFPPADLSMPAHSGHRLCR</sequence>
<dbReference type="AlphaFoldDB" id="A0AB73NSD8"/>